<dbReference type="Gene3D" id="1.20.1260.10">
    <property type="match status" value="1"/>
</dbReference>
<feature type="domain" description="DUF305" evidence="1">
    <location>
        <begin position="28"/>
        <end position="84"/>
    </location>
</feature>
<dbReference type="AlphaFoldDB" id="A0A7W6PBM0"/>
<evidence type="ECO:0000313" key="2">
    <source>
        <dbReference type="EMBL" id="MBB4124627.1"/>
    </source>
</evidence>
<name>A0A7W6PBM0_9HYPH</name>
<dbReference type="InterPro" id="IPR012347">
    <property type="entry name" value="Ferritin-like"/>
</dbReference>
<dbReference type="EMBL" id="JACIDZ010000028">
    <property type="protein sequence ID" value="MBB4124627.1"/>
    <property type="molecule type" value="Genomic_DNA"/>
</dbReference>
<reference evidence="2 3" key="1">
    <citation type="submission" date="2020-08" db="EMBL/GenBank/DDBJ databases">
        <title>Genomic Encyclopedia of Type Strains, Phase IV (KMG-IV): sequencing the most valuable type-strain genomes for metagenomic binning, comparative biology and taxonomic classification.</title>
        <authorList>
            <person name="Goeker M."/>
        </authorList>
    </citation>
    <scope>NUCLEOTIDE SEQUENCE [LARGE SCALE GENOMIC DNA]</scope>
    <source>
        <strain evidence="2 3">DSM 28101</strain>
    </source>
</reference>
<organism evidence="2 3">
    <name type="scientific">Martelella radicis</name>
    <dbReference type="NCBI Taxonomy" id="1397476"/>
    <lineage>
        <taxon>Bacteria</taxon>
        <taxon>Pseudomonadati</taxon>
        <taxon>Pseudomonadota</taxon>
        <taxon>Alphaproteobacteria</taxon>
        <taxon>Hyphomicrobiales</taxon>
        <taxon>Aurantimonadaceae</taxon>
        <taxon>Martelella</taxon>
    </lineage>
</organism>
<dbReference type="RefSeq" id="WP_246414127.1">
    <property type="nucleotide sequence ID" value="NZ_JACIDZ010000028.1"/>
</dbReference>
<dbReference type="PANTHER" id="PTHR36933:SF1">
    <property type="entry name" value="SLL0788 PROTEIN"/>
    <property type="match status" value="1"/>
</dbReference>
<dbReference type="PANTHER" id="PTHR36933">
    <property type="entry name" value="SLL0788 PROTEIN"/>
    <property type="match status" value="1"/>
</dbReference>
<accession>A0A7W6PBM0</accession>
<evidence type="ECO:0000259" key="1">
    <source>
        <dbReference type="Pfam" id="PF03713"/>
    </source>
</evidence>
<comment type="caution">
    <text evidence="2">The sequence shown here is derived from an EMBL/GenBank/DDBJ whole genome shotgun (WGS) entry which is preliminary data.</text>
</comment>
<sequence>MSLPVGKQDPAFADTGIFAIGKRHDDPDVAFVLGMIPHHQGAIDMARIQLAAGSDRVNRALAQHIIAEQQKEIDAMRAWLRQRGIESE</sequence>
<proteinExistence type="predicted"/>
<protein>
    <submittedName>
        <fullName evidence="2">Uncharacterized protein (DUF305 family)</fullName>
    </submittedName>
</protein>
<evidence type="ECO:0000313" key="3">
    <source>
        <dbReference type="Proteomes" id="UP000530571"/>
    </source>
</evidence>
<dbReference type="Pfam" id="PF03713">
    <property type="entry name" value="DUF305"/>
    <property type="match status" value="1"/>
</dbReference>
<gene>
    <name evidence="2" type="ORF">GGR30_004587</name>
</gene>
<dbReference type="Proteomes" id="UP000530571">
    <property type="component" value="Unassembled WGS sequence"/>
</dbReference>
<keyword evidence="3" id="KW-1185">Reference proteome</keyword>
<dbReference type="InterPro" id="IPR005183">
    <property type="entry name" value="DUF305_CopM-like"/>
</dbReference>